<organism evidence="1 2">
    <name type="scientific">Rheinheimera marina</name>
    <dbReference type="NCBI Taxonomy" id="1774958"/>
    <lineage>
        <taxon>Bacteria</taxon>
        <taxon>Pseudomonadati</taxon>
        <taxon>Pseudomonadota</taxon>
        <taxon>Gammaproteobacteria</taxon>
        <taxon>Chromatiales</taxon>
        <taxon>Chromatiaceae</taxon>
        <taxon>Rheinheimera</taxon>
    </lineage>
</organism>
<evidence type="ECO:0000313" key="2">
    <source>
        <dbReference type="Proteomes" id="UP001595962"/>
    </source>
</evidence>
<protein>
    <submittedName>
        <fullName evidence="1">Uncharacterized protein</fullName>
    </submittedName>
</protein>
<name>A0ABV9JN79_9GAMM</name>
<dbReference type="Proteomes" id="UP001595962">
    <property type="component" value="Unassembled WGS sequence"/>
</dbReference>
<dbReference type="EMBL" id="JBHSGB010000010">
    <property type="protein sequence ID" value="MFC4655712.1"/>
    <property type="molecule type" value="Genomic_DNA"/>
</dbReference>
<reference evidence="2" key="1">
    <citation type="journal article" date="2019" name="Int. J. Syst. Evol. Microbiol.">
        <title>The Global Catalogue of Microorganisms (GCM) 10K type strain sequencing project: providing services to taxonomists for standard genome sequencing and annotation.</title>
        <authorList>
            <consortium name="The Broad Institute Genomics Platform"/>
            <consortium name="The Broad Institute Genome Sequencing Center for Infectious Disease"/>
            <person name="Wu L."/>
            <person name="Ma J."/>
        </authorList>
    </citation>
    <scope>NUCLEOTIDE SEQUENCE [LARGE SCALE GENOMIC DNA]</scope>
    <source>
        <strain evidence="2">DT28</strain>
    </source>
</reference>
<gene>
    <name evidence="1" type="ORF">ACFO3I_11900</name>
</gene>
<keyword evidence="2" id="KW-1185">Reference proteome</keyword>
<accession>A0ABV9JN79</accession>
<evidence type="ECO:0000313" key="1">
    <source>
        <dbReference type="EMBL" id="MFC4655712.1"/>
    </source>
</evidence>
<comment type="caution">
    <text evidence="1">The sequence shown here is derived from an EMBL/GenBank/DDBJ whole genome shotgun (WGS) entry which is preliminary data.</text>
</comment>
<proteinExistence type="predicted"/>
<sequence>MRAIWAMLFCLAQLRQLTAVSTPKWHTDWATLSALPLKQLFREDEWLSQARMVHLQWADLMLMPFFPNSDQSYSLKSIELKAVPGIAVLLNDSRHFVISRKHPDGEAAFAALNKGLQQMKRQGTVNRLYLQAGFLIDKTQVHILNPP</sequence>
<dbReference type="RefSeq" id="WP_377334201.1">
    <property type="nucleotide sequence ID" value="NZ_JBHSGB010000010.1"/>
</dbReference>